<feature type="domain" description="TadE-like" evidence="1">
    <location>
        <begin position="7"/>
        <end position="44"/>
    </location>
</feature>
<comment type="caution">
    <text evidence="2">The sequence shown here is derived from an EMBL/GenBank/DDBJ whole genome shotgun (WGS) entry which is preliminary data.</text>
</comment>
<keyword evidence="3" id="KW-1185">Reference proteome</keyword>
<evidence type="ECO:0000313" key="3">
    <source>
        <dbReference type="Proteomes" id="UP001140076"/>
    </source>
</evidence>
<reference evidence="2" key="1">
    <citation type="submission" date="2021-10" db="EMBL/GenBank/DDBJ databases">
        <title>Streptomonospora sp. nov., isolated from mangrove soil.</title>
        <authorList>
            <person name="Chen X."/>
            <person name="Ge X."/>
            <person name="Liu W."/>
        </authorList>
    </citation>
    <scope>NUCLEOTIDE SEQUENCE</scope>
    <source>
        <strain evidence="2">S1-112</strain>
    </source>
</reference>
<protein>
    <submittedName>
        <fullName evidence="2">Pilus assembly protein</fullName>
    </submittedName>
</protein>
<dbReference type="Pfam" id="PF07811">
    <property type="entry name" value="TadE"/>
    <property type="match status" value="1"/>
</dbReference>
<dbReference type="EMBL" id="JAJAQC010000015">
    <property type="protein sequence ID" value="MDA0564859.1"/>
    <property type="molecule type" value="Genomic_DNA"/>
</dbReference>
<sequence>MSDRGSTELVLALPLAFTMIAAVLQLGLWAHAQQRADAVAHQAVSAARAYEATAADGHAAGAQALDQLGGALLTQPRLHVERATGRATARVEAVVPSLVPGWQPSVGAVRRGPVERLEAP</sequence>
<gene>
    <name evidence="2" type="ORF">LG943_11065</name>
</gene>
<evidence type="ECO:0000313" key="2">
    <source>
        <dbReference type="EMBL" id="MDA0564859.1"/>
    </source>
</evidence>
<proteinExistence type="predicted"/>
<dbReference type="AlphaFoldDB" id="A0A9X3NJ81"/>
<evidence type="ECO:0000259" key="1">
    <source>
        <dbReference type="Pfam" id="PF07811"/>
    </source>
</evidence>
<dbReference type="RefSeq" id="WP_270072131.1">
    <property type="nucleotide sequence ID" value="NZ_JAJAQC010000015.1"/>
</dbReference>
<dbReference type="Proteomes" id="UP001140076">
    <property type="component" value="Unassembled WGS sequence"/>
</dbReference>
<name>A0A9X3NJ81_9ACTN</name>
<organism evidence="2 3">
    <name type="scientific">Streptomonospora mangrovi</name>
    <dbReference type="NCBI Taxonomy" id="2883123"/>
    <lineage>
        <taxon>Bacteria</taxon>
        <taxon>Bacillati</taxon>
        <taxon>Actinomycetota</taxon>
        <taxon>Actinomycetes</taxon>
        <taxon>Streptosporangiales</taxon>
        <taxon>Nocardiopsidaceae</taxon>
        <taxon>Streptomonospora</taxon>
    </lineage>
</organism>
<dbReference type="InterPro" id="IPR012495">
    <property type="entry name" value="TadE-like_dom"/>
</dbReference>
<accession>A0A9X3NJ81</accession>